<proteinExistence type="predicted"/>
<keyword evidence="3" id="KW-1185">Reference proteome</keyword>
<evidence type="ECO:0000256" key="1">
    <source>
        <dbReference type="SAM" id="MobiDB-lite"/>
    </source>
</evidence>
<organism evidence="2 3">
    <name type="scientific">Knufia fluminis</name>
    <dbReference type="NCBI Taxonomy" id="191047"/>
    <lineage>
        <taxon>Eukaryota</taxon>
        <taxon>Fungi</taxon>
        <taxon>Dikarya</taxon>
        <taxon>Ascomycota</taxon>
        <taxon>Pezizomycotina</taxon>
        <taxon>Eurotiomycetes</taxon>
        <taxon>Chaetothyriomycetidae</taxon>
        <taxon>Chaetothyriales</taxon>
        <taxon>Trichomeriaceae</taxon>
        <taxon>Knufia</taxon>
    </lineage>
</organism>
<gene>
    <name evidence="2" type="ORF">OHC33_001800</name>
</gene>
<dbReference type="EMBL" id="JAKLMC020000003">
    <property type="protein sequence ID" value="KAK5957426.1"/>
    <property type="molecule type" value="Genomic_DNA"/>
</dbReference>
<accession>A0AAN8IAZ8</accession>
<feature type="region of interest" description="Disordered" evidence="1">
    <location>
        <begin position="302"/>
        <end position="370"/>
    </location>
</feature>
<feature type="compositionally biased region" description="Acidic residues" evidence="1">
    <location>
        <begin position="302"/>
        <end position="312"/>
    </location>
</feature>
<reference evidence="2 3" key="1">
    <citation type="submission" date="2022-12" db="EMBL/GenBank/DDBJ databases">
        <title>Genomic features and morphological characterization of a novel Knufia sp. strain isolated from spacecraft assembly facility.</title>
        <authorList>
            <person name="Teixeira M."/>
            <person name="Chander A.M."/>
            <person name="Stajich J.E."/>
            <person name="Venkateswaran K."/>
        </authorList>
    </citation>
    <scope>NUCLEOTIDE SEQUENCE [LARGE SCALE GENOMIC DNA]</scope>
    <source>
        <strain evidence="2 3">FJI-L2-BK-P2</strain>
    </source>
</reference>
<dbReference type="Proteomes" id="UP001316803">
    <property type="component" value="Unassembled WGS sequence"/>
</dbReference>
<feature type="compositionally biased region" description="Low complexity" evidence="1">
    <location>
        <begin position="1"/>
        <end position="17"/>
    </location>
</feature>
<feature type="compositionally biased region" description="Polar residues" evidence="1">
    <location>
        <begin position="314"/>
        <end position="324"/>
    </location>
</feature>
<feature type="compositionally biased region" description="Polar residues" evidence="1">
    <location>
        <begin position="355"/>
        <end position="366"/>
    </location>
</feature>
<sequence length="572" mass="64529">MSSRVPTSSPLSSARSSADTYQSATSQSQPQYRPASPLPFELLQHIQVYLEENLFSQALRFLLSLISATTSNEKKGVPVPPFDYLAVFSTLAVHPNLTTRASNPDKLAQSNTALRLLWMINNTTGPVNASLSDAFRFRRYDDKLSTRNGSPADDDDAWRNRITITYADKDSLFNLADDFWAVVGWALNCSCLPGPHATRWNYWLPWLEYMLDTLETDWELREQAGTCDQSLLWQYIKSADGGNARRRRVLRATFADGGGSAVKEFRPIFPKELKERKQEGKQVRKPDIKVDIDEEIFGDYMEESESSTDNEESGQATDPLSGQPSKRLRTRTPSMRRKATPRASKSRLTDHEGSDVSTADESTMSSGLGPPESIQIRLRLLQLLSSVSAHPELISSAREVNWPDLHELYTLFVEFIRPLPLPVFQQFILPSKSKGLKPESRMALCEFLLQRTLDSDHTSKVSTFEPMTLDRLVQQYLPYASGKNSIEFQAKVSILLESVLRQLAKDNNIASHQKDDLLDVLEEGIETREAKANNIRGSSKYKKAANKDEEFAVAILQESGKRMKFVVEHLVK</sequence>
<evidence type="ECO:0000313" key="2">
    <source>
        <dbReference type="EMBL" id="KAK5957426.1"/>
    </source>
</evidence>
<feature type="compositionally biased region" description="Basic residues" evidence="1">
    <location>
        <begin position="326"/>
        <end position="340"/>
    </location>
</feature>
<protein>
    <submittedName>
        <fullName evidence="2">Uncharacterized protein</fullName>
    </submittedName>
</protein>
<name>A0AAN8IAZ8_9EURO</name>
<feature type="compositionally biased region" description="Polar residues" evidence="1">
    <location>
        <begin position="18"/>
        <end position="31"/>
    </location>
</feature>
<comment type="caution">
    <text evidence="2">The sequence shown here is derived from an EMBL/GenBank/DDBJ whole genome shotgun (WGS) entry which is preliminary data.</text>
</comment>
<dbReference type="AlphaFoldDB" id="A0AAN8IAZ8"/>
<evidence type="ECO:0000313" key="3">
    <source>
        <dbReference type="Proteomes" id="UP001316803"/>
    </source>
</evidence>
<feature type="region of interest" description="Disordered" evidence="1">
    <location>
        <begin position="1"/>
        <end position="33"/>
    </location>
</feature>